<dbReference type="Pfam" id="PF18765">
    <property type="entry name" value="Polbeta"/>
    <property type="match status" value="1"/>
</dbReference>
<sequence>MDIAEEILLGRMVSVIVREVDPDAIILFGSRARGEARWDSDVDLLVVERKPFSDTHSRGRDAGRLYRSLAGFGVAKDLLLYSRDEVDRLSKNPGHVVSQALKEGKVIYGKPSG</sequence>
<dbReference type="PANTHER" id="PTHR33933">
    <property type="entry name" value="NUCLEOTIDYLTRANSFERASE"/>
    <property type="match status" value="1"/>
</dbReference>
<protein>
    <submittedName>
        <fullName evidence="2">DNA polymerase beta domain protein region</fullName>
    </submittedName>
</protein>
<dbReference type="OrthoDB" id="5772243at2"/>
<evidence type="ECO:0000313" key="3">
    <source>
        <dbReference type="Proteomes" id="UP000005459"/>
    </source>
</evidence>
<evidence type="ECO:0000259" key="1">
    <source>
        <dbReference type="Pfam" id="PF18765"/>
    </source>
</evidence>
<gene>
    <name evidence="2" type="ORF">ThimaDRAFT_4612</name>
</gene>
<proteinExistence type="predicted"/>
<dbReference type="RefSeq" id="WP_007195483.1">
    <property type="nucleotide sequence ID" value="NZ_AFWV01000022.1"/>
</dbReference>
<feature type="domain" description="Polymerase beta nucleotidyltransferase" evidence="1">
    <location>
        <begin position="16"/>
        <end position="110"/>
    </location>
</feature>
<accession>F9UI59</accession>
<reference evidence="2 3" key="1">
    <citation type="submission" date="2011-06" db="EMBL/GenBank/DDBJ databases">
        <title>The draft genome of Thiocapsa marina 5811.</title>
        <authorList>
            <consortium name="US DOE Joint Genome Institute (JGI-PGF)"/>
            <person name="Lucas S."/>
            <person name="Han J."/>
            <person name="Cheng J.-F."/>
            <person name="Goodwin L."/>
            <person name="Pitluck S."/>
            <person name="Peters L."/>
            <person name="Land M.L."/>
            <person name="Hauser L."/>
            <person name="Vogl K."/>
            <person name="Liu Z."/>
            <person name="Imhoff J."/>
            <person name="Thiel V."/>
            <person name="Frigaard N.-U."/>
            <person name="Bryant D."/>
            <person name="Woyke T.J."/>
        </authorList>
    </citation>
    <scope>NUCLEOTIDE SEQUENCE [LARGE SCALE GENOMIC DNA]</scope>
    <source>
        <strain evidence="2 3">5811</strain>
    </source>
</reference>
<dbReference type="InterPro" id="IPR041633">
    <property type="entry name" value="Polbeta"/>
</dbReference>
<dbReference type="CDD" id="cd05403">
    <property type="entry name" value="NT_KNTase_like"/>
    <property type="match status" value="1"/>
</dbReference>
<dbReference type="InterPro" id="IPR052548">
    <property type="entry name" value="Type_VII_TA_antitoxin"/>
</dbReference>
<dbReference type="STRING" id="768671.ThimaDRAFT_4612"/>
<dbReference type="Gene3D" id="3.30.460.10">
    <property type="entry name" value="Beta Polymerase, domain 2"/>
    <property type="match status" value="1"/>
</dbReference>
<dbReference type="EMBL" id="AFWV01000022">
    <property type="protein sequence ID" value="EGV16118.1"/>
    <property type="molecule type" value="Genomic_DNA"/>
</dbReference>
<dbReference type="AlphaFoldDB" id="F9UI59"/>
<dbReference type="PANTHER" id="PTHR33933:SF3">
    <property type="entry name" value="PROTEIN ADENYLYLTRANSFERASE MJ0604-RELATED"/>
    <property type="match status" value="1"/>
</dbReference>
<dbReference type="InterPro" id="IPR043519">
    <property type="entry name" value="NT_sf"/>
</dbReference>
<name>F9UI59_9GAMM</name>
<organism evidence="2 3">
    <name type="scientific">Thiocapsa marina 5811</name>
    <dbReference type="NCBI Taxonomy" id="768671"/>
    <lineage>
        <taxon>Bacteria</taxon>
        <taxon>Pseudomonadati</taxon>
        <taxon>Pseudomonadota</taxon>
        <taxon>Gammaproteobacteria</taxon>
        <taxon>Chromatiales</taxon>
        <taxon>Chromatiaceae</taxon>
        <taxon>Thiocapsa</taxon>
    </lineage>
</organism>
<evidence type="ECO:0000313" key="2">
    <source>
        <dbReference type="EMBL" id="EGV16118.1"/>
    </source>
</evidence>
<dbReference type="SUPFAM" id="SSF81301">
    <property type="entry name" value="Nucleotidyltransferase"/>
    <property type="match status" value="1"/>
</dbReference>
<dbReference type="eggNOG" id="COG1708">
    <property type="taxonomic scope" value="Bacteria"/>
</dbReference>
<keyword evidence="3" id="KW-1185">Reference proteome</keyword>
<dbReference type="Proteomes" id="UP000005459">
    <property type="component" value="Unassembled WGS sequence"/>
</dbReference>